<protein>
    <submittedName>
        <fullName evidence="1">CCT5 isoform 12</fullName>
    </submittedName>
</protein>
<dbReference type="EMBL" id="NBAG03000312">
    <property type="protein sequence ID" value="PNI42255.1"/>
    <property type="molecule type" value="Genomic_DNA"/>
</dbReference>
<name>A0A2J8L4Q1_PANTR</name>
<feature type="non-terminal residue" evidence="1">
    <location>
        <position position="1"/>
    </location>
</feature>
<gene>
    <name evidence="1" type="ORF">CK820_G0032983</name>
</gene>
<comment type="caution">
    <text evidence="1">The sequence shown here is derived from an EMBL/GenBank/DDBJ whole genome shotgun (WGS) entry which is preliminary data.</text>
</comment>
<organism evidence="1 2">
    <name type="scientific">Pan troglodytes</name>
    <name type="common">Chimpanzee</name>
    <dbReference type="NCBI Taxonomy" id="9598"/>
    <lineage>
        <taxon>Eukaryota</taxon>
        <taxon>Metazoa</taxon>
        <taxon>Chordata</taxon>
        <taxon>Craniata</taxon>
        <taxon>Vertebrata</taxon>
        <taxon>Euteleostomi</taxon>
        <taxon>Mammalia</taxon>
        <taxon>Eutheria</taxon>
        <taxon>Euarchontoglires</taxon>
        <taxon>Primates</taxon>
        <taxon>Haplorrhini</taxon>
        <taxon>Catarrhini</taxon>
        <taxon>Hominidae</taxon>
        <taxon>Pan</taxon>
    </lineage>
</organism>
<accession>A0A2J8L4Q1</accession>
<evidence type="ECO:0000313" key="1">
    <source>
        <dbReference type="EMBL" id="PNI42255.1"/>
    </source>
</evidence>
<evidence type="ECO:0000313" key="2">
    <source>
        <dbReference type="Proteomes" id="UP000236370"/>
    </source>
</evidence>
<proteinExistence type="predicted"/>
<reference evidence="1 2" key="1">
    <citation type="submission" date="2017-12" db="EMBL/GenBank/DDBJ databases">
        <title>High-resolution comparative analysis of great ape genomes.</title>
        <authorList>
            <person name="Pollen A."/>
            <person name="Hastie A."/>
            <person name="Hormozdiari F."/>
            <person name="Dougherty M."/>
            <person name="Liu R."/>
            <person name="Chaisson M."/>
            <person name="Hoppe E."/>
            <person name="Hill C."/>
            <person name="Pang A."/>
            <person name="Hillier L."/>
            <person name="Baker C."/>
            <person name="Armstrong J."/>
            <person name="Shendure J."/>
            <person name="Paten B."/>
            <person name="Wilson R."/>
            <person name="Chao H."/>
            <person name="Schneider V."/>
            <person name="Ventura M."/>
            <person name="Kronenberg Z."/>
            <person name="Murali S."/>
            <person name="Gordon D."/>
            <person name="Cantsilieris S."/>
            <person name="Munson K."/>
            <person name="Nelson B."/>
            <person name="Raja A."/>
            <person name="Underwood J."/>
            <person name="Diekhans M."/>
            <person name="Fiddes I."/>
            <person name="Haussler D."/>
            <person name="Eichler E."/>
        </authorList>
    </citation>
    <scope>NUCLEOTIDE SEQUENCE [LARGE SCALE GENOMIC DNA]</scope>
    <source>
        <strain evidence="1">Yerkes chimp pedigree #C0471</strain>
    </source>
</reference>
<dbReference type="Proteomes" id="UP000236370">
    <property type="component" value="Unassembled WGS sequence"/>
</dbReference>
<sequence>VRKLLGPPAKGKCLLASVVVSARWGKVIPAVAPWRPWGPSPSMNMGALSSSSRIRTASPVLWDLRPSSLRMMKLEMEPQEWLSWLVPC</sequence>
<dbReference type="AlphaFoldDB" id="A0A2J8L4Q1"/>